<organism evidence="1 2">
    <name type="scientific">Allacma fusca</name>
    <dbReference type="NCBI Taxonomy" id="39272"/>
    <lineage>
        <taxon>Eukaryota</taxon>
        <taxon>Metazoa</taxon>
        <taxon>Ecdysozoa</taxon>
        <taxon>Arthropoda</taxon>
        <taxon>Hexapoda</taxon>
        <taxon>Collembola</taxon>
        <taxon>Symphypleona</taxon>
        <taxon>Sminthuridae</taxon>
        <taxon>Allacma</taxon>
    </lineage>
</organism>
<proteinExistence type="predicted"/>
<evidence type="ECO:0000313" key="2">
    <source>
        <dbReference type="Proteomes" id="UP000708208"/>
    </source>
</evidence>
<reference evidence="1" key="1">
    <citation type="submission" date="2021-06" db="EMBL/GenBank/DDBJ databases">
        <authorList>
            <person name="Hodson N. C."/>
            <person name="Mongue J. A."/>
            <person name="Jaron S. K."/>
        </authorList>
    </citation>
    <scope>NUCLEOTIDE SEQUENCE</scope>
</reference>
<accession>A0A8J2L018</accession>
<dbReference type="EMBL" id="CAJVCH010531143">
    <property type="protein sequence ID" value="CAG7823958.1"/>
    <property type="molecule type" value="Genomic_DNA"/>
</dbReference>
<gene>
    <name evidence="1" type="ORF">AFUS01_LOCUS34143</name>
</gene>
<dbReference type="Proteomes" id="UP000708208">
    <property type="component" value="Unassembled WGS sequence"/>
</dbReference>
<sequence>MAEMNLTSGGEPLLDAPSTKFESELERQCMETYVPSNRSTGLSQSNRLEIIGYIGTKPKSTNYGSQFDATM</sequence>
<dbReference type="AlphaFoldDB" id="A0A8J2L018"/>
<comment type="caution">
    <text evidence="1">The sequence shown here is derived from an EMBL/GenBank/DDBJ whole genome shotgun (WGS) entry which is preliminary data.</text>
</comment>
<name>A0A8J2L018_9HEXA</name>
<protein>
    <submittedName>
        <fullName evidence="1">Uncharacterized protein</fullName>
    </submittedName>
</protein>
<evidence type="ECO:0000313" key="1">
    <source>
        <dbReference type="EMBL" id="CAG7823958.1"/>
    </source>
</evidence>
<keyword evidence="2" id="KW-1185">Reference proteome</keyword>